<dbReference type="SUPFAM" id="SSF48097">
    <property type="entry name" value="Regulator of G-protein signaling, RGS"/>
    <property type="match status" value="1"/>
</dbReference>
<name>A0AAW2ZHU9_9EUKA</name>
<dbReference type="InterPro" id="IPR036305">
    <property type="entry name" value="RGS_sf"/>
</dbReference>
<protein>
    <submittedName>
        <fullName evidence="2">Regulator of G-protein signaling</fullName>
    </submittedName>
</protein>
<dbReference type="InterPro" id="IPR016137">
    <property type="entry name" value="RGS"/>
</dbReference>
<dbReference type="Pfam" id="PF00615">
    <property type="entry name" value="RGS"/>
    <property type="match status" value="1"/>
</dbReference>
<evidence type="ECO:0000313" key="3">
    <source>
        <dbReference type="Proteomes" id="UP001431209"/>
    </source>
</evidence>
<gene>
    <name evidence="2" type="ORF">AKO1_010691</name>
</gene>
<dbReference type="InterPro" id="IPR044926">
    <property type="entry name" value="RGS_subdomain_2"/>
</dbReference>
<sequence length="153" mass="17836">MGVVCKILRALRCDSKESNVLDNLSCARRSINRITLEQTLSLKRSKSDLIAYMKKLHCEELVYMYDKINQYKSADKNAEQLAQDIYARFIKVGAIDEVNLEGRVRKEVEDRINRKEYQSNLFFEVETSILRDLNGVFSVYIQTGLILYDNNQQ</sequence>
<comment type="caution">
    <text evidence="2">The sequence shown here is derived from an EMBL/GenBank/DDBJ whole genome shotgun (WGS) entry which is preliminary data.</text>
</comment>
<feature type="domain" description="RGS" evidence="1">
    <location>
        <begin position="35"/>
        <end position="135"/>
    </location>
</feature>
<dbReference type="AlphaFoldDB" id="A0AAW2ZHU9"/>
<dbReference type="Proteomes" id="UP001431209">
    <property type="component" value="Unassembled WGS sequence"/>
</dbReference>
<evidence type="ECO:0000313" key="2">
    <source>
        <dbReference type="EMBL" id="KAL0489386.1"/>
    </source>
</evidence>
<dbReference type="EMBL" id="JAOPGA020001552">
    <property type="protein sequence ID" value="KAL0489386.1"/>
    <property type="molecule type" value="Genomic_DNA"/>
</dbReference>
<dbReference type="PROSITE" id="PS50132">
    <property type="entry name" value="RGS"/>
    <property type="match status" value="1"/>
</dbReference>
<dbReference type="CDD" id="cd07440">
    <property type="entry name" value="RGS"/>
    <property type="match status" value="1"/>
</dbReference>
<reference evidence="2 3" key="1">
    <citation type="submission" date="2024-03" db="EMBL/GenBank/DDBJ databases">
        <title>The Acrasis kona genome and developmental transcriptomes reveal deep origins of eukaryotic multicellular pathways.</title>
        <authorList>
            <person name="Sheikh S."/>
            <person name="Fu C.-J."/>
            <person name="Brown M.W."/>
            <person name="Baldauf S.L."/>
        </authorList>
    </citation>
    <scope>NUCLEOTIDE SEQUENCE [LARGE SCALE GENOMIC DNA]</scope>
    <source>
        <strain evidence="2 3">ATCC MYA-3509</strain>
    </source>
</reference>
<proteinExistence type="predicted"/>
<dbReference type="Gene3D" id="1.10.167.10">
    <property type="entry name" value="Regulator of G-protein Signalling 4, domain 2"/>
    <property type="match status" value="1"/>
</dbReference>
<organism evidence="2 3">
    <name type="scientific">Acrasis kona</name>
    <dbReference type="NCBI Taxonomy" id="1008807"/>
    <lineage>
        <taxon>Eukaryota</taxon>
        <taxon>Discoba</taxon>
        <taxon>Heterolobosea</taxon>
        <taxon>Tetramitia</taxon>
        <taxon>Eutetramitia</taxon>
        <taxon>Acrasidae</taxon>
        <taxon>Acrasis</taxon>
    </lineage>
</organism>
<keyword evidence="3" id="KW-1185">Reference proteome</keyword>
<evidence type="ECO:0000259" key="1">
    <source>
        <dbReference type="PROSITE" id="PS50132"/>
    </source>
</evidence>
<accession>A0AAW2ZHU9</accession>